<dbReference type="Gene3D" id="3.30.470.20">
    <property type="entry name" value="ATP-grasp fold, B domain"/>
    <property type="match status" value="1"/>
</dbReference>
<feature type="domain" description="Pyruvate phosphate dikinase AMP/ATP-binding" evidence="2">
    <location>
        <begin position="43"/>
        <end position="164"/>
    </location>
</feature>
<dbReference type="InterPro" id="IPR013815">
    <property type="entry name" value="ATP_grasp_subdomain_1"/>
</dbReference>
<sequence length="606" mass="68893">MRRHMNTNFGAKANNLIKLKDAGFSVPEFHAVSANDLKVFSFQEIANKAHKDIGAVSYAVRSSALIEDSKEESFAGQFSTKLAVQPEDLVAAMEALVWNAKNILGSIDEFGLIIQKFIEPDVAGVVFTRDPQGNRELTLEFVRGRGENLVSGKKNPKTLYFYRNSTLWDVEYLDVIQKSIEIELLFGFPQDIEWCQKEGRLWILQSRPITTITKEQNKINEFLDKELPNERFFYEKNLITEVAPSPTELTWELLNKLYEKQGPVDLVYKKHNIEFQDTNFLLRIGGQLYVDKEKELHSLFPAMTFLHDKQYRKTFGSFSGFWTSYKNMKAIRKLSFDCEKSFLDVQDAINFYSSQNDLEKSIKEFLQVYEIVFEINLGAADAIGKLSQILPADMQVSDALSLNIKLTDNWLLTPPQGLLGNSLEVYDSTEFTCADYIGSGHGESDKYSRFRDEIANAQKWQLLREYGRWLMLSHINGIKKFAKGEGKYRKVFPYELPARLYLSRVTSISKSLGLSSGIAWGRLVTKDDIEKISGQKILFSECFTPDLVEMFDKINGIVTHRGGLLSHAAIVARESGIPVILNEKISRSMIGKNIEINGGTGSFVVR</sequence>
<evidence type="ECO:0000313" key="3">
    <source>
        <dbReference type="EMBL" id="KKR99697.1"/>
    </source>
</evidence>
<dbReference type="InterPro" id="IPR008279">
    <property type="entry name" value="PEP-util_enz_mobile_dom"/>
</dbReference>
<protein>
    <submittedName>
        <fullName evidence="3">Sulfurtransferase</fullName>
    </submittedName>
</protein>
<reference evidence="3 4" key="1">
    <citation type="journal article" date="2015" name="Nature">
        <title>rRNA introns, odd ribosomes, and small enigmatic genomes across a large radiation of phyla.</title>
        <authorList>
            <person name="Brown C.T."/>
            <person name="Hug L.A."/>
            <person name="Thomas B.C."/>
            <person name="Sharon I."/>
            <person name="Castelle C.J."/>
            <person name="Singh A."/>
            <person name="Wilkins M.J."/>
            <person name="Williams K.H."/>
            <person name="Banfield J.F."/>
        </authorList>
    </citation>
    <scope>NUCLEOTIDE SEQUENCE [LARGE SCALE GENOMIC DNA]</scope>
</reference>
<dbReference type="PANTHER" id="PTHR43615">
    <property type="entry name" value="PHOSPHOENOLPYRUVATE SYNTHASE-RELATED"/>
    <property type="match status" value="1"/>
</dbReference>
<dbReference type="InterPro" id="IPR002192">
    <property type="entry name" value="PPDK_AMP/ATP-bd"/>
</dbReference>
<evidence type="ECO:0000259" key="1">
    <source>
        <dbReference type="Pfam" id="PF00391"/>
    </source>
</evidence>
<evidence type="ECO:0000313" key="4">
    <source>
        <dbReference type="Proteomes" id="UP000033930"/>
    </source>
</evidence>
<evidence type="ECO:0000259" key="2">
    <source>
        <dbReference type="Pfam" id="PF01326"/>
    </source>
</evidence>
<accession>A0A0G0YH80</accession>
<name>A0A0G0YH80_9BACT</name>
<comment type="caution">
    <text evidence="3">The sequence shown here is derived from an EMBL/GenBank/DDBJ whole genome shotgun (WGS) entry which is preliminary data.</text>
</comment>
<gene>
    <name evidence="3" type="ORF">UU50_C0003G0002</name>
</gene>
<dbReference type="Gene3D" id="3.50.30.10">
    <property type="entry name" value="Phosphohistidine domain"/>
    <property type="match status" value="1"/>
</dbReference>
<dbReference type="SUPFAM" id="SSF56059">
    <property type="entry name" value="Glutathione synthetase ATP-binding domain-like"/>
    <property type="match status" value="1"/>
</dbReference>
<dbReference type="SUPFAM" id="SSF52009">
    <property type="entry name" value="Phosphohistidine domain"/>
    <property type="match status" value="1"/>
</dbReference>
<organism evidence="3 4">
    <name type="scientific">Candidatus Uhrbacteria bacterium GW2011_GWC1_41_20</name>
    <dbReference type="NCBI Taxonomy" id="1618983"/>
    <lineage>
        <taxon>Bacteria</taxon>
        <taxon>Candidatus Uhriibacteriota</taxon>
    </lineage>
</organism>
<dbReference type="EMBL" id="LCAW01000003">
    <property type="protein sequence ID" value="KKR99697.1"/>
    <property type="molecule type" value="Genomic_DNA"/>
</dbReference>
<dbReference type="InterPro" id="IPR051549">
    <property type="entry name" value="PEP_Utilizing_Enz"/>
</dbReference>
<feature type="domain" description="Pyruvate phosphate dikinase AMP/ATP-binding" evidence="2">
    <location>
        <begin position="168"/>
        <end position="219"/>
    </location>
</feature>
<dbReference type="GO" id="GO:0005524">
    <property type="term" value="F:ATP binding"/>
    <property type="evidence" value="ECO:0007669"/>
    <property type="project" value="InterPro"/>
</dbReference>
<dbReference type="AlphaFoldDB" id="A0A0G0YH80"/>
<dbReference type="GO" id="GO:0016301">
    <property type="term" value="F:kinase activity"/>
    <property type="evidence" value="ECO:0007669"/>
    <property type="project" value="InterPro"/>
</dbReference>
<dbReference type="InterPro" id="IPR036637">
    <property type="entry name" value="Phosphohistidine_dom_sf"/>
</dbReference>
<proteinExistence type="predicted"/>
<dbReference type="PANTHER" id="PTHR43615:SF1">
    <property type="entry name" value="PPDK_N DOMAIN-CONTAINING PROTEIN"/>
    <property type="match status" value="1"/>
</dbReference>
<dbReference type="Pfam" id="PF00391">
    <property type="entry name" value="PEP-utilizers"/>
    <property type="match status" value="1"/>
</dbReference>
<dbReference type="Proteomes" id="UP000033930">
    <property type="component" value="Unassembled WGS sequence"/>
</dbReference>
<dbReference type="Gene3D" id="3.30.1490.20">
    <property type="entry name" value="ATP-grasp fold, A domain"/>
    <property type="match status" value="1"/>
</dbReference>
<feature type="domain" description="PEP-utilising enzyme mobile" evidence="1">
    <location>
        <begin position="535"/>
        <end position="599"/>
    </location>
</feature>
<dbReference type="Pfam" id="PF01326">
    <property type="entry name" value="PPDK_N"/>
    <property type="match status" value="2"/>
</dbReference>
<keyword evidence="3" id="KW-0808">Transferase</keyword>